<dbReference type="Pfam" id="PF01297">
    <property type="entry name" value="ZnuA"/>
    <property type="match status" value="1"/>
</dbReference>
<dbReference type="InterPro" id="IPR006127">
    <property type="entry name" value="ZnuA-like"/>
</dbReference>
<dbReference type="OrthoDB" id="7346865at2"/>
<dbReference type="GO" id="GO:0006829">
    <property type="term" value="P:zinc ion transport"/>
    <property type="evidence" value="ECO:0007669"/>
    <property type="project" value="UniProtKB-KW"/>
</dbReference>
<dbReference type="Gene3D" id="3.40.50.1980">
    <property type="entry name" value="Nitrogenase molybdenum iron protein domain"/>
    <property type="match status" value="3"/>
</dbReference>
<evidence type="ECO:0000313" key="7">
    <source>
        <dbReference type="EMBL" id="KIQ69611.1"/>
    </source>
</evidence>
<dbReference type="STRING" id="1123501.Wenmar_01975"/>
<evidence type="ECO:0000256" key="6">
    <source>
        <dbReference type="SAM" id="MobiDB-lite"/>
    </source>
</evidence>
<evidence type="ECO:0000256" key="2">
    <source>
        <dbReference type="ARBA" id="ARBA00015915"/>
    </source>
</evidence>
<keyword evidence="3" id="KW-0813">Transport</keyword>
<evidence type="ECO:0000256" key="3">
    <source>
        <dbReference type="ARBA" id="ARBA00022448"/>
    </source>
</evidence>
<feature type="compositionally biased region" description="Basic and acidic residues" evidence="6">
    <location>
        <begin position="121"/>
        <end position="174"/>
    </location>
</feature>
<name>A0A0D0PDV7_9RHOB</name>
<gene>
    <name evidence="7" type="ORF">Wenmar_01975</name>
</gene>
<sequence>MSRNPLPLSMVTILLGGAAVADVPRVVADIAPVHALVSRVMQGVGVPDLIVQAGASPHVYNLRPSEAGALQEADLVFWTGPDLTPWLTDALDTLAADATVTALEDVDGTALLQVREGASFEAHEHGAADHAEHEHGDEDHGEGDDHAAHEDEAQDHDHDHDHGHDQHDHGHDPHAWLSPANAAVWVDEIAAQLAAADPENAAAYAANAAAAREELSALEADIDATLAPVRGRGFIVFHDAYQYFETAFDMPASGAISLSDAAEPGPARIAEIRDRVADAGIDCVLTEPQFNPGLVATVLDGTEVRTAVLDPLGSGLEPGADLYPQMMRDLATALAGCL</sequence>
<dbReference type="AlphaFoldDB" id="A0A0D0PDV7"/>
<evidence type="ECO:0000313" key="8">
    <source>
        <dbReference type="Proteomes" id="UP000035100"/>
    </source>
</evidence>
<evidence type="ECO:0000256" key="5">
    <source>
        <dbReference type="ARBA" id="ARBA00022906"/>
    </source>
</evidence>
<dbReference type="InterPro" id="IPR050492">
    <property type="entry name" value="Bact_metal-bind_prot9"/>
</dbReference>
<dbReference type="Proteomes" id="UP000035100">
    <property type="component" value="Unassembled WGS sequence"/>
</dbReference>
<comment type="similarity">
    <text evidence="1">Belongs to the bacterial solute-binding protein 9 family.</text>
</comment>
<evidence type="ECO:0000256" key="4">
    <source>
        <dbReference type="ARBA" id="ARBA00022729"/>
    </source>
</evidence>
<reference evidence="7 8" key="1">
    <citation type="submission" date="2013-01" db="EMBL/GenBank/DDBJ databases">
        <authorList>
            <person name="Fiebig A."/>
            <person name="Goeker M."/>
            <person name="Klenk H.-P.P."/>
        </authorList>
    </citation>
    <scope>NUCLEOTIDE SEQUENCE [LARGE SCALE GENOMIC DNA]</scope>
    <source>
        <strain evidence="7 8">DSM 24838</strain>
    </source>
</reference>
<keyword evidence="4" id="KW-0732">Signal</keyword>
<dbReference type="GO" id="GO:0046872">
    <property type="term" value="F:metal ion binding"/>
    <property type="evidence" value="ECO:0007669"/>
    <property type="project" value="InterPro"/>
</dbReference>
<keyword evidence="8" id="KW-1185">Reference proteome</keyword>
<evidence type="ECO:0000256" key="1">
    <source>
        <dbReference type="ARBA" id="ARBA00011028"/>
    </source>
</evidence>
<keyword evidence="5" id="KW-0406">Ion transport</keyword>
<dbReference type="eggNOG" id="COG4531">
    <property type="taxonomic scope" value="Bacteria"/>
</dbReference>
<dbReference type="RefSeq" id="WP_018304826.1">
    <property type="nucleotide sequence ID" value="NZ_KB902316.1"/>
</dbReference>
<dbReference type="PANTHER" id="PTHR42953">
    <property type="entry name" value="HIGH-AFFINITY ZINC UPTAKE SYSTEM PROTEIN ZNUA-RELATED"/>
    <property type="match status" value="1"/>
</dbReference>
<proteinExistence type="inferred from homology"/>
<comment type="caution">
    <text evidence="7">The sequence shown here is derived from an EMBL/GenBank/DDBJ whole genome shotgun (WGS) entry which is preliminary data.</text>
</comment>
<dbReference type="PATRIC" id="fig|1123501.6.peg.2070"/>
<keyword evidence="5" id="KW-0864">Zinc transport</keyword>
<dbReference type="SUPFAM" id="SSF53807">
    <property type="entry name" value="Helical backbone' metal receptor"/>
    <property type="match status" value="1"/>
</dbReference>
<dbReference type="PANTHER" id="PTHR42953:SF3">
    <property type="entry name" value="HIGH-AFFINITY ZINC UPTAKE SYSTEM PROTEIN ZNUA"/>
    <property type="match status" value="1"/>
</dbReference>
<protein>
    <recommendedName>
        <fullName evidence="2">High-affinity zinc uptake system protein ZnuA</fullName>
    </recommendedName>
</protein>
<feature type="region of interest" description="Disordered" evidence="6">
    <location>
        <begin position="121"/>
        <end position="176"/>
    </location>
</feature>
<keyword evidence="5" id="KW-0862">Zinc</keyword>
<dbReference type="EMBL" id="AONG01000009">
    <property type="protein sequence ID" value="KIQ69611.1"/>
    <property type="molecule type" value="Genomic_DNA"/>
</dbReference>
<organism evidence="7 8">
    <name type="scientific">Wenxinia marina DSM 24838</name>
    <dbReference type="NCBI Taxonomy" id="1123501"/>
    <lineage>
        <taxon>Bacteria</taxon>
        <taxon>Pseudomonadati</taxon>
        <taxon>Pseudomonadota</taxon>
        <taxon>Alphaproteobacteria</taxon>
        <taxon>Rhodobacterales</taxon>
        <taxon>Roseobacteraceae</taxon>
        <taxon>Wenxinia</taxon>
    </lineage>
</organism>
<accession>A0A0D0PDV7</accession>